<dbReference type="EMBL" id="JAODUO010000890">
    <property type="protein sequence ID" value="KAK2173244.1"/>
    <property type="molecule type" value="Genomic_DNA"/>
</dbReference>
<reference evidence="2" key="1">
    <citation type="journal article" date="2023" name="Mol. Biol. Evol.">
        <title>Third-Generation Sequencing Reveals the Adaptive Role of the Epigenome in Three Deep-Sea Polychaetes.</title>
        <authorList>
            <person name="Perez M."/>
            <person name="Aroh O."/>
            <person name="Sun Y."/>
            <person name="Lan Y."/>
            <person name="Juniper S.K."/>
            <person name="Young C.R."/>
            <person name="Angers B."/>
            <person name="Qian P.Y."/>
        </authorList>
    </citation>
    <scope>NUCLEOTIDE SEQUENCE</scope>
    <source>
        <strain evidence="2">R07B-5</strain>
    </source>
</reference>
<sequence>MAKRPFKKRSPRRGVLPSLTPRDDFRSEYLSRRVNALSAPRKVEGIRRSLEKFRLYGALRETSTRTCDHVPTREELKAEKAGDDEEEEQIAKPPQDSDVPKLPELSKNLTLMMSLKVRAVLMAKKRNRAKVAEVAASYDVEMKGKDISYKYFFLPRLTSKYVPERGTSPV</sequence>
<feature type="region of interest" description="Disordered" evidence="1">
    <location>
        <begin position="1"/>
        <end position="22"/>
    </location>
</feature>
<evidence type="ECO:0000256" key="1">
    <source>
        <dbReference type="SAM" id="MobiDB-lite"/>
    </source>
</evidence>
<gene>
    <name evidence="2" type="ORF">NP493_890g02018</name>
</gene>
<keyword evidence="3" id="KW-1185">Reference proteome</keyword>
<proteinExistence type="predicted"/>
<protein>
    <submittedName>
        <fullName evidence="2">Uncharacterized protein</fullName>
    </submittedName>
</protein>
<feature type="region of interest" description="Disordered" evidence="1">
    <location>
        <begin position="66"/>
        <end position="102"/>
    </location>
</feature>
<dbReference type="Proteomes" id="UP001209878">
    <property type="component" value="Unassembled WGS sequence"/>
</dbReference>
<evidence type="ECO:0000313" key="3">
    <source>
        <dbReference type="Proteomes" id="UP001209878"/>
    </source>
</evidence>
<feature type="compositionally biased region" description="Basic and acidic residues" evidence="1">
    <location>
        <begin position="66"/>
        <end position="81"/>
    </location>
</feature>
<feature type="compositionally biased region" description="Basic residues" evidence="1">
    <location>
        <begin position="1"/>
        <end position="12"/>
    </location>
</feature>
<comment type="caution">
    <text evidence="2">The sequence shown here is derived from an EMBL/GenBank/DDBJ whole genome shotgun (WGS) entry which is preliminary data.</text>
</comment>
<name>A0AAD9NN53_RIDPI</name>
<evidence type="ECO:0000313" key="2">
    <source>
        <dbReference type="EMBL" id="KAK2173244.1"/>
    </source>
</evidence>
<accession>A0AAD9NN53</accession>
<dbReference type="AlphaFoldDB" id="A0AAD9NN53"/>
<organism evidence="2 3">
    <name type="scientific">Ridgeia piscesae</name>
    <name type="common">Tubeworm</name>
    <dbReference type="NCBI Taxonomy" id="27915"/>
    <lineage>
        <taxon>Eukaryota</taxon>
        <taxon>Metazoa</taxon>
        <taxon>Spiralia</taxon>
        <taxon>Lophotrochozoa</taxon>
        <taxon>Annelida</taxon>
        <taxon>Polychaeta</taxon>
        <taxon>Sedentaria</taxon>
        <taxon>Canalipalpata</taxon>
        <taxon>Sabellida</taxon>
        <taxon>Siboglinidae</taxon>
        <taxon>Ridgeia</taxon>
    </lineage>
</organism>